<keyword evidence="3" id="KW-1185">Reference proteome</keyword>
<protein>
    <submittedName>
        <fullName evidence="2">Uncharacterized protein</fullName>
    </submittedName>
</protein>
<gene>
    <name evidence="2" type="ORF">LY89DRAFT_603110</name>
</gene>
<dbReference type="EMBL" id="KQ947445">
    <property type="protein sequence ID" value="KUJ06624.1"/>
    <property type="molecule type" value="Genomic_DNA"/>
</dbReference>
<keyword evidence="1" id="KW-0812">Transmembrane</keyword>
<name>A0A132B3X7_MOLSC</name>
<evidence type="ECO:0000313" key="2">
    <source>
        <dbReference type="EMBL" id="KUJ06624.1"/>
    </source>
</evidence>
<dbReference type="GeneID" id="28820013"/>
<proteinExistence type="predicted"/>
<dbReference type="InParanoid" id="A0A132B3X7"/>
<dbReference type="OrthoDB" id="3554968at2759"/>
<organism evidence="2 3">
    <name type="scientific">Mollisia scopiformis</name>
    <name type="common">Conifer needle endophyte fungus</name>
    <name type="synonym">Phialocephala scopiformis</name>
    <dbReference type="NCBI Taxonomy" id="149040"/>
    <lineage>
        <taxon>Eukaryota</taxon>
        <taxon>Fungi</taxon>
        <taxon>Dikarya</taxon>
        <taxon>Ascomycota</taxon>
        <taxon>Pezizomycotina</taxon>
        <taxon>Leotiomycetes</taxon>
        <taxon>Helotiales</taxon>
        <taxon>Mollisiaceae</taxon>
        <taxon>Mollisia</taxon>
    </lineage>
</organism>
<dbReference type="RefSeq" id="XP_018060979.1">
    <property type="nucleotide sequence ID" value="XM_018210287.1"/>
</dbReference>
<feature type="transmembrane region" description="Helical" evidence="1">
    <location>
        <begin position="30"/>
        <end position="46"/>
    </location>
</feature>
<accession>A0A132B3X7</accession>
<dbReference type="AlphaFoldDB" id="A0A132B3X7"/>
<keyword evidence="1" id="KW-0472">Membrane</keyword>
<keyword evidence="1" id="KW-1133">Transmembrane helix</keyword>
<sequence length="59" mass="6769">MLYTTYHKGQQQTGKFKDNIRFLPAPVGDLLLNYLVVVIPLLQVFLRRSAPHAIISPYL</sequence>
<dbReference type="Proteomes" id="UP000070700">
    <property type="component" value="Unassembled WGS sequence"/>
</dbReference>
<evidence type="ECO:0000256" key="1">
    <source>
        <dbReference type="SAM" id="Phobius"/>
    </source>
</evidence>
<dbReference type="STRING" id="149040.A0A132B3X7"/>
<reference evidence="2 3" key="1">
    <citation type="submission" date="2015-10" db="EMBL/GenBank/DDBJ databases">
        <title>Full genome of DAOMC 229536 Phialocephala scopiformis, a fungal endophyte of spruce producing the potent anti-insectan compound rugulosin.</title>
        <authorList>
            <consortium name="DOE Joint Genome Institute"/>
            <person name="Walker A.K."/>
            <person name="Frasz S.L."/>
            <person name="Seifert K.A."/>
            <person name="Miller J.D."/>
            <person name="Mondo S.J."/>
            <person name="Labutti K."/>
            <person name="Lipzen A."/>
            <person name="Dockter R."/>
            <person name="Kennedy M."/>
            <person name="Grigoriev I.V."/>
            <person name="Spatafora J.W."/>
        </authorList>
    </citation>
    <scope>NUCLEOTIDE SEQUENCE [LARGE SCALE GENOMIC DNA]</scope>
    <source>
        <strain evidence="2 3">CBS 120377</strain>
    </source>
</reference>
<dbReference type="KEGG" id="psco:LY89DRAFT_603110"/>
<evidence type="ECO:0000313" key="3">
    <source>
        <dbReference type="Proteomes" id="UP000070700"/>
    </source>
</evidence>